<dbReference type="InterPro" id="IPR000595">
    <property type="entry name" value="cNMP-bd_dom"/>
</dbReference>
<dbReference type="SUPFAM" id="SSF51206">
    <property type="entry name" value="cAMP-binding domain-like"/>
    <property type="match status" value="1"/>
</dbReference>
<keyword evidence="3" id="KW-0804">Transcription</keyword>
<dbReference type="PROSITE" id="PS00042">
    <property type="entry name" value="HTH_CRP_1"/>
    <property type="match status" value="1"/>
</dbReference>
<dbReference type="Gene3D" id="1.10.10.10">
    <property type="entry name" value="Winged helix-like DNA-binding domain superfamily/Winged helix DNA-binding domain"/>
    <property type="match status" value="1"/>
</dbReference>
<dbReference type="SMART" id="SM00419">
    <property type="entry name" value="HTH_CRP"/>
    <property type="match status" value="1"/>
</dbReference>
<evidence type="ECO:0000256" key="3">
    <source>
        <dbReference type="ARBA" id="ARBA00023163"/>
    </source>
</evidence>
<dbReference type="Gene3D" id="2.60.120.10">
    <property type="entry name" value="Jelly Rolls"/>
    <property type="match status" value="1"/>
</dbReference>
<dbReference type="CDD" id="cd00092">
    <property type="entry name" value="HTH_CRP"/>
    <property type="match status" value="1"/>
</dbReference>
<keyword evidence="2" id="KW-0238">DNA-binding</keyword>
<dbReference type="Pfam" id="PF00027">
    <property type="entry name" value="cNMP_binding"/>
    <property type="match status" value="1"/>
</dbReference>
<protein>
    <submittedName>
        <fullName evidence="5">Helix-turn-helix domain-containing protein</fullName>
    </submittedName>
</protein>
<evidence type="ECO:0000256" key="1">
    <source>
        <dbReference type="ARBA" id="ARBA00023015"/>
    </source>
</evidence>
<organism evidence="5 6">
    <name type="scientific">Keguizhuia sedimenti</name>
    <dbReference type="NCBI Taxonomy" id="3064264"/>
    <lineage>
        <taxon>Bacteria</taxon>
        <taxon>Pseudomonadati</taxon>
        <taxon>Pseudomonadota</taxon>
        <taxon>Betaproteobacteria</taxon>
        <taxon>Burkholderiales</taxon>
        <taxon>Oxalobacteraceae</taxon>
        <taxon>Keguizhuia</taxon>
    </lineage>
</organism>
<evidence type="ECO:0000256" key="2">
    <source>
        <dbReference type="ARBA" id="ARBA00023125"/>
    </source>
</evidence>
<dbReference type="SUPFAM" id="SSF46785">
    <property type="entry name" value="Winged helix' DNA-binding domain"/>
    <property type="match status" value="1"/>
</dbReference>
<dbReference type="InterPro" id="IPR018490">
    <property type="entry name" value="cNMP-bd_dom_sf"/>
</dbReference>
<dbReference type="InterPro" id="IPR012318">
    <property type="entry name" value="HTH_CRP"/>
</dbReference>
<accession>A0ABU1BSG8</accession>
<dbReference type="PROSITE" id="PS51063">
    <property type="entry name" value="HTH_CRP_2"/>
    <property type="match status" value="1"/>
</dbReference>
<dbReference type="CDD" id="cd00038">
    <property type="entry name" value="CAP_ED"/>
    <property type="match status" value="1"/>
</dbReference>
<reference evidence="5 6" key="1">
    <citation type="submission" date="2023-08" db="EMBL/GenBank/DDBJ databases">
        <title>Oxalobacteraceae gen .nov., isolated from river sludge outside the plant.</title>
        <authorList>
            <person name="Zhao S.Y."/>
        </authorList>
    </citation>
    <scope>NUCLEOTIDE SEQUENCE [LARGE SCALE GENOMIC DNA]</scope>
    <source>
        <strain evidence="5 6">R-40</strain>
    </source>
</reference>
<keyword evidence="6" id="KW-1185">Reference proteome</keyword>
<dbReference type="PANTHER" id="PTHR24567:SF75">
    <property type="entry name" value="FUMARATE AND NITRATE REDUCTION REGULATORY PROTEIN"/>
    <property type="match status" value="1"/>
</dbReference>
<dbReference type="RefSeq" id="WP_338437784.1">
    <property type="nucleotide sequence ID" value="NZ_JAUYVH010000013.1"/>
</dbReference>
<keyword evidence="1" id="KW-0805">Transcription regulation</keyword>
<evidence type="ECO:0000313" key="5">
    <source>
        <dbReference type="EMBL" id="MDQ9171824.1"/>
    </source>
</evidence>
<dbReference type="InterPro" id="IPR036388">
    <property type="entry name" value="WH-like_DNA-bd_sf"/>
</dbReference>
<dbReference type="PANTHER" id="PTHR24567">
    <property type="entry name" value="CRP FAMILY TRANSCRIPTIONAL REGULATORY PROTEIN"/>
    <property type="match status" value="1"/>
</dbReference>
<sequence>MSKLLANYCAPSASSSLFDKKVRSSRPEQFTSSLADICKLLQIPLARAATNTSLSFKHVQFNPRQQIYTVGQSFDALYIVNSGFVKTSLPGGAGCEQVLGFPMKGDLLGTDGIHQKKYASNAVALSHCNLVMVPFDVLMCLNKEYPEIELAIYSIMSRDLMRDQIQLNVLGSRNSEVRVARFLISMSERFSHLGYSDKEFKLRMTRKEIASYLGLSLETVSRTLSAFNQLDFIAVDGRSITLRQPQRLKTLRRLPQLKEKTNECLLNGQRAGSRSFAQLSL</sequence>
<dbReference type="EMBL" id="JAUYVH010000013">
    <property type="protein sequence ID" value="MDQ9171824.1"/>
    <property type="molecule type" value="Genomic_DNA"/>
</dbReference>
<dbReference type="InterPro" id="IPR014710">
    <property type="entry name" value="RmlC-like_jellyroll"/>
</dbReference>
<name>A0ABU1BSG8_9BURK</name>
<dbReference type="InterPro" id="IPR036390">
    <property type="entry name" value="WH_DNA-bd_sf"/>
</dbReference>
<dbReference type="InterPro" id="IPR050397">
    <property type="entry name" value="Env_Response_Regulators"/>
</dbReference>
<dbReference type="InterPro" id="IPR018335">
    <property type="entry name" value="Tscrpt_reg_HTH_Crp-type_CS"/>
</dbReference>
<dbReference type="PRINTS" id="PR00034">
    <property type="entry name" value="HTHCRP"/>
</dbReference>
<evidence type="ECO:0000313" key="6">
    <source>
        <dbReference type="Proteomes" id="UP001225596"/>
    </source>
</evidence>
<gene>
    <name evidence="5" type="ORF">Q8A64_15530</name>
</gene>
<feature type="domain" description="HTH crp-type" evidence="4">
    <location>
        <begin position="173"/>
        <end position="246"/>
    </location>
</feature>
<proteinExistence type="predicted"/>
<dbReference type="Proteomes" id="UP001225596">
    <property type="component" value="Unassembled WGS sequence"/>
</dbReference>
<comment type="caution">
    <text evidence="5">The sequence shown here is derived from an EMBL/GenBank/DDBJ whole genome shotgun (WGS) entry which is preliminary data.</text>
</comment>
<evidence type="ECO:0000259" key="4">
    <source>
        <dbReference type="PROSITE" id="PS51063"/>
    </source>
</evidence>
<dbReference type="Pfam" id="PF13545">
    <property type="entry name" value="HTH_Crp_2"/>
    <property type="match status" value="1"/>
</dbReference>